<reference evidence="2 3" key="1">
    <citation type="journal article" date="2014" name="Nat. Genet.">
        <title>Genome sequence of the hot pepper provides insights into the evolution of pungency in Capsicum species.</title>
        <authorList>
            <person name="Kim S."/>
            <person name="Park M."/>
            <person name="Yeom S.I."/>
            <person name="Kim Y.M."/>
            <person name="Lee J.M."/>
            <person name="Lee H.A."/>
            <person name="Seo E."/>
            <person name="Choi J."/>
            <person name="Cheong K."/>
            <person name="Kim K.T."/>
            <person name="Jung K."/>
            <person name="Lee G.W."/>
            <person name="Oh S.K."/>
            <person name="Bae C."/>
            <person name="Kim S.B."/>
            <person name="Lee H.Y."/>
            <person name="Kim S.Y."/>
            <person name="Kim M.S."/>
            <person name="Kang B.C."/>
            <person name="Jo Y.D."/>
            <person name="Yang H.B."/>
            <person name="Jeong H.J."/>
            <person name="Kang W.H."/>
            <person name="Kwon J.K."/>
            <person name="Shin C."/>
            <person name="Lim J.Y."/>
            <person name="Park J.H."/>
            <person name="Huh J.H."/>
            <person name="Kim J.S."/>
            <person name="Kim B.D."/>
            <person name="Cohen O."/>
            <person name="Paran I."/>
            <person name="Suh M.C."/>
            <person name="Lee S.B."/>
            <person name="Kim Y.K."/>
            <person name="Shin Y."/>
            <person name="Noh S.J."/>
            <person name="Park J."/>
            <person name="Seo Y.S."/>
            <person name="Kwon S.Y."/>
            <person name="Kim H.A."/>
            <person name="Park J.M."/>
            <person name="Kim H.J."/>
            <person name="Choi S.B."/>
            <person name="Bosland P.W."/>
            <person name="Reeves G."/>
            <person name="Jo S.H."/>
            <person name="Lee B.W."/>
            <person name="Cho H.T."/>
            <person name="Choi H.S."/>
            <person name="Lee M.S."/>
            <person name="Yu Y."/>
            <person name="Do Choi Y."/>
            <person name="Park B.S."/>
            <person name="van Deynze A."/>
            <person name="Ashrafi H."/>
            <person name="Hill T."/>
            <person name="Kim W.T."/>
            <person name="Pai H.S."/>
            <person name="Ahn H.K."/>
            <person name="Yeam I."/>
            <person name="Giovannoni J.J."/>
            <person name="Rose J.K."/>
            <person name="Sorensen I."/>
            <person name="Lee S.J."/>
            <person name="Kim R.W."/>
            <person name="Choi I.Y."/>
            <person name="Choi B.S."/>
            <person name="Lim J.S."/>
            <person name="Lee Y.H."/>
            <person name="Choi D."/>
        </authorList>
    </citation>
    <scope>NUCLEOTIDE SEQUENCE [LARGE SCALE GENOMIC DNA]</scope>
    <source>
        <strain evidence="3">cv. CM334</strain>
    </source>
</reference>
<proteinExistence type="predicted"/>
<dbReference type="Proteomes" id="UP000222542">
    <property type="component" value="Unassembled WGS sequence"/>
</dbReference>
<comment type="caution">
    <text evidence="2">The sequence shown here is derived from an EMBL/GenBank/DDBJ whole genome shotgun (WGS) entry which is preliminary data.</text>
</comment>
<protein>
    <submittedName>
        <fullName evidence="2">Uncharacterized protein</fullName>
    </submittedName>
</protein>
<dbReference type="STRING" id="4072.A0A2G3AJ01"/>
<name>A0A2G3AJ01_CAPAN</name>
<dbReference type="EMBL" id="AYRZ02000001">
    <property type="protein sequence ID" value="PHT94217.1"/>
    <property type="molecule type" value="Genomic_DNA"/>
</dbReference>
<keyword evidence="3" id="KW-1185">Reference proteome</keyword>
<gene>
    <name evidence="2" type="ORF">T459_02099</name>
</gene>
<keyword evidence="1" id="KW-0812">Transmembrane</keyword>
<dbReference type="Gramene" id="PHT94217">
    <property type="protein sequence ID" value="PHT94217"/>
    <property type="gene ID" value="T459_02099"/>
</dbReference>
<dbReference type="AlphaFoldDB" id="A0A2G3AJ01"/>
<feature type="transmembrane region" description="Helical" evidence="1">
    <location>
        <begin position="21"/>
        <end position="45"/>
    </location>
</feature>
<accession>A0A2G3AJ01</accession>
<keyword evidence="1" id="KW-1133">Transmembrane helix</keyword>
<evidence type="ECO:0000256" key="1">
    <source>
        <dbReference type="SAM" id="Phobius"/>
    </source>
</evidence>
<keyword evidence="1" id="KW-0472">Membrane</keyword>
<evidence type="ECO:0000313" key="2">
    <source>
        <dbReference type="EMBL" id="PHT94217.1"/>
    </source>
</evidence>
<organism evidence="2 3">
    <name type="scientific">Capsicum annuum</name>
    <name type="common">Capsicum pepper</name>
    <dbReference type="NCBI Taxonomy" id="4072"/>
    <lineage>
        <taxon>Eukaryota</taxon>
        <taxon>Viridiplantae</taxon>
        <taxon>Streptophyta</taxon>
        <taxon>Embryophyta</taxon>
        <taxon>Tracheophyta</taxon>
        <taxon>Spermatophyta</taxon>
        <taxon>Magnoliopsida</taxon>
        <taxon>eudicotyledons</taxon>
        <taxon>Gunneridae</taxon>
        <taxon>Pentapetalae</taxon>
        <taxon>asterids</taxon>
        <taxon>lamiids</taxon>
        <taxon>Solanales</taxon>
        <taxon>Solanaceae</taxon>
        <taxon>Solanoideae</taxon>
        <taxon>Capsiceae</taxon>
        <taxon>Capsicum</taxon>
    </lineage>
</organism>
<sequence length="108" mass="12303">MKKDMKKIFIVKDSKEFGIACGWSLLFFSLFIVVCSGLFLMLASFHAITFRVRGMLTDFGDDMHCQFIEILRSLLDSYASGLQRSNFMEACDSDSEAQSYSEQELTGR</sequence>
<reference evidence="2 3" key="2">
    <citation type="journal article" date="2017" name="Genome Biol.">
        <title>New reference genome sequences of hot pepper reveal the massive evolution of plant disease-resistance genes by retroduplication.</title>
        <authorList>
            <person name="Kim S."/>
            <person name="Park J."/>
            <person name="Yeom S.I."/>
            <person name="Kim Y.M."/>
            <person name="Seo E."/>
            <person name="Kim K.T."/>
            <person name="Kim M.S."/>
            <person name="Lee J.M."/>
            <person name="Cheong K."/>
            <person name="Shin H.S."/>
            <person name="Kim S.B."/>
            <person name="Han K."/>
            <person name="Lee J."/>
            <person name="Park M."/>
            <person name="Lee H.A."/>
            <person name="Lee H.Y."/>
            <person name="Lee Y."/>
            <person name="Oh S."/>
            <person name="Lee J.H."/>
            <person name="Choi E."/>
            <person name="Choi E."/>
            <person name="Lee S.E."/>
            <person name="Jeon J."/>
            <person name="Kim H."/>
            <person name="Choi G."/>
            <person name="Song H."/>
            <person name="Lee J."/>
            <person name="Lee S.C."/>
            <person name="Kwon J.K."/>
            <person name="Lee H.Y."/>
            <person name="Koo N."/>
            <person name="Hong Y."/>
            <person name="Kim R.W."/>
            <person name="Kang W.H."/>
            <person name="Huh J.H."/>
            <person name="Kang B.C."/>
            <person name="Yang T.J."/>
            <person name="Lee Y.H."/>
            <person name="Bennetzen J.L."/>
            <person name="Choi D."/>
        </authorList>
    </citation>
    <scope>NUCLEOTIDE SEQUENCE [LARGE SCALE GENOMIC DNA]</scope>
    <source>
        <strain evidence="3">cv. CM334</strain>
    </source>
</reference>
<evidence type="ECO:0000313" key="3">
    <source>
        <dbReference type="Proteomes" id="UP000222542"/>
    </source>
</evidence>